<evidence type="ECO:0000256" key="5">
    <source>
        <dbReference type="ARBA" id="ARBA00030755"/>
    </source>
</evidence>
<accession>A0ABT8GMQ6</accession>
<dbReference type="NCBIfam" id="TIGR01930">
    <property type="entry name" value="AcCoA-C-Actrans"/>
    <property type="match status" value="1"/>
</dbReference>
<evidence type="ECO:0000259" key="8">
    <source>
        <dbReference type="Pfam" id="PF02803"/>
    </source>
</evidence>
<organism evidence="9 10">
    <name type="scientific">Ureibacillus aquaedulcis</name>
    <dbReference type="NCBI Taxonomy" id="3058421"/>
    <lineage>
        <taxon>Bacteria</taxon>
        <taxon>Bacillati</taxon>
        <taxon>Bacillota</taxon>
        <taxon>Bacilli</taxon>
        <taxon>Bacillales</taxon>
        <taxon>Caryophanaceae</taxon>
        <taxon>Ureibacillus</taxon>
    </lineage>
</organism>
<sequence>MKNVVIVDGVRLAIGKLGGSLIDEPADYLAATVLDALVERTGIDKNAVDEIILGQAKQTADISNIGRVASIRAGFPLHIPGYTVHRQCGSGLQAVNNAVQQIQCGYAEIIIAGGAESMSTAPYYVNGTRFGTKAGNVELKDPNTASQAGSQPYEEYGNLSMGYTAENIAEKYNIPREKQDAFALSSQEKAEAAIKSGKFKEEIVPYTIKTRKSEIVFDTDEHPRTTTLGALGKLKPVFKTGGTVTAGNSSGRNDGAAALLVMSEEKADELGVTPMVRVIAQAAVGCDPLYMGMGPVHATQKALKQVNLSIDDIDVVELNEAFAAQSIACIEKLGIDEAKVNPNGGAIALGHPIGATGAILATKLIHELVRSNKRFGLITLCIAGGLGIATIVENVQYNL</sequence>
<dbReference type="EMBL" id="JAUHTQ010000002">
    <property type="protein sequence ID" value="MDN4492684.1"/>
    <property type="molecule type" value="Genomic_DNA"/>
</dbReference>
<dbReference type="InterPro" id="IPR020610">
    <property type="entry name" value="Thiolase_AS"/>
</dbReference>
<dbReference type="Proteomes" id="UP001172743">
    <property type="component" value="Unassembled WGS sequence"/>
</dbReference>
<dbReference type="PROSITE" id="PS00737">
    <property type="entry name" value="THIOLASE_2"/>
    <property type="match status" value="1"/>
</dbReference>
<keyword evidence="3 6" id="KW-0808">Transferase</keyword>
<dbReference type="SUPFAM" id="SSF53901">
    <property type="entry name" value="Thiolase-like"/>
    <property type="match status" value="2"/>
</dbReference>
<dbReference type="PANTHER" id="PTHR18919">
    <property type="entry name" value="ACETYL-COA C-ACYLTRANSFERASE"/>
    <property type="match status" value="1"/>
</dbReference>
<evidence type="ECO:0000313" key="9">
    <source>
        <dbReference type="EMBL" id="MDN4492684.1"/>
    </source>
</evidence>
<dbReference type="PROSITE" id="PS00099">
    <property type="entry name" value="THIOLASE_3"/>
    <property type="match status" value="1"/>
</dbReference>
<dbReference type="InterPro" id="IPR020616">
    <property type="entry name" value="Thiolase_N"/>
</dbReference>
<comment type="similarity">
    <text evidence="1 6">Belongs to the thiolase-like superfamily. Thiolase family.</text>
</comment>
<dbReference type="EC" id="2.3.1.9" evidence="2"/>
<dbReference type="PANTHER" id="PTHR18919:SF107">
    <property type="entry name" value="ACETYL-COA ACETYLTRANSFERASE, CYTOSOLIC"/>
    <property type="match status" value="1"/>
</dbReference>
<evidence type="ECO:0000256" key="6">
    <source>
        <dbReference type="RuleBase" id="RU003557"/>
    </source>
</evidence>
<dbReference type="Pfam" id="PF02803">
    <property type="entry name" value="Thiolase_C"/>
    <property type="match status" value="1"/>
</dbReference>
<gene>
    <name evidence="9" type="ORF">QYB95_03955</name>
</gene>
<reference evidence="9" key="1">
    <citation type="submission" date="2023-07" db="EMBL/GenBank/DDBJ databases">
        <title>Ureibacillus sp. isolated from freshwater well.</title>
        <authorList>
            <person name="Kirdat K."/>
            <person name="Bhatt A."/>
            <person name="Teware R."/>
            <person name="Bhavsar Y."/>
            <person name="Yadav A."/>
        </authorList>
    </citation>
    <scope>NUCLEOTIDE SEQUENCE</scope>
    <source>
        <strain evidence="9">BA0131</strain>
    </source>
</reference>
<dbReference type="Pfam" id="PF00108">
    <property type="entry name" value="Thiolase_N"/>
    <property type="match status" value="1"/>
</dbReference>
<dbReference type="PIRSF" id="PIRSF000429">
    <property type="entry name" value="Ac-CoA_Ac_transf"/>
    <property type="match status" value="1"/>
</dbReference>
<dbReference type="RefSeq" id="WP_301136835.1">
    <property type="nucleotide sequence ID" value="NZ_JAUHTQ010000002.1"/>
</dbReference>
<dbReference type="CDD" id="cd00751">
    <property type="entry name" value="thiolase"/>
    <property type="match status" value="1"/>
</dbReference>
<dbReference type="GO" id="GO:0016746">
    <property type="term" value="F:acyltransferase activity"/>
    <property type="evidence" value="ECO:0007669"/>
    <property type="project" value="UniProtKB-KW"/>
</dbReference>
<feature type="domain" description="Thiolase N-terminal" evidence="7">
    <location>
        <begin position="4"/>
        <end position="265"/>
    </location>
</feature>
<feature type="domain" description="Thiolase C-terminal" evidence="8">
    <location>
        <begin position="273"/>
        <end position="393"/>
    </location>
</feature>
<comment type="caution">
    <text evidence="9">The sequence shown here is derived from an EMBL/GenBank/DDBJ whole genome shotgun (WGS) entry which is preliminary data.</text>
</comment>
<evidence type="ECO:0000313" key="10">
    <source>
        <dbReference type="Proteomes" id="UP001172743"/>
    </source>
</evidence>
<evidence type="ECO:0000256" key="3">
    <source>
        <dbReference type="ARBA" id="ARBA00022679"/>
    </source>
</evidence>
<dbReference type="InterPro" id="IPR020617">
    <property type="entry name" value="Thiolase_C"/>
</dbReference>
<evidence type="ECO:0000256" key="2">
    <source>
        <dbReference type="ARBA" id="ARBA00012705"/>
    </source>
</evidence>
<keyword evidence="10" id="KW-1185">Reference proteome</keyword>
<evidence type="ECO:0000256" key="1">
    <source>
        <dbReference type="ARBA" id="ARBA00010982"/>
    </source>
</evidence>
<dbReference type="InterPro" id="IPR002155">
    <property type="entry name" value="Thiolase"/>
</dbReference>
<dbReference type="Gene3D" id="3.40.47.10">
    <property type="match status" value="2"/>
</dbReference>
<evidence type="ECO:0000259" key="7">
    <source>
        <dbReference type="Pfam" id="PF00108"/>
    </source>
</evidence>
<evidence type="ECO:0000256" key="4">
    <source>
        <dbReference type="ARBA" id="ARBA00023315"/>
    </source>
</evidence>
<name>A0ABT8GMQ6_9BACL</name>
<dbReference type="InterPro" id="IPR020613">
    <property type="entry name" value="Thiolase_CS"/>
</dbReference>
<keyword evidence="4 6" id="KW-0012">Acyltransferase</keyword>
<proteinExistence type="inferred from homology"/>
<protein>
    <recommendedName>
        <fullName evidence="2">acetyl-CoA C-acetyltransferase</fullName>
        <ecNumber evidence="2">2.3.1.9</ecNumber>
    </recommendedName>
    <alternativeName>
        <fullName evidence="5">Acetoacetyl-CoA thiolase</fullName>
    </alternativeName>
</protein>
<dbReference type="InterPro" id="IPR016039">
    <property type="entry name" value="Thiolase-like"/>
</dbReference>